<feature type="region of interest" description="Disordered" evidence="1">
    <location>
        <begin position="1"/>
        <end position="67"/>
    </location>
</feature>
<evidence type="ECO:0000313" key="2">
    <source>
        <dbReference type="EMBL" id="GAW81368.1"/>
    </source>
</evidence>
<proteinExistence type="predicted"/>
<name>A0A1Y1JIB0_PLAGO</name>
<gene>
    <name evidence="2" type="ORF">PGO_101250</name>
</gene>
<dbReference type="AlphaFoldDB" id="A0A1Y1JIB0"/>
<dbReference type="EMBL" id="BDQF01000011">
    <property type="protein sequence ID" value="GAW81368.1"/>
    <property type="molecule type" value="Genomic_DNA"/>
</dbReference>
<keyword evidence="3" id="KW-1185">Reference proteome</keyword>
<reference evidence="3" key="1">
    <citation type="submission" date="2017-04" db="EMBL/GenBank/DDBJ databases">
        <title>Plasmodium gonderi genome.</title>
        <authorList>
            <person name="Arisue N."/>
            <person name="Honma H."/>
            <person name="Kawai S."/>
            <person name="Tougan T."/>
            <person name="Tanabe K."/>
            <person name="Horii T."/>
        </authorList>
    </citation>
    <scope>NUCLEOTIDE SEQUENCE [LARGE SCALE GENOMIC DNA]</scope>
    <source>
        <strain evidence="3">ATCC 30045</strain>
    </source>
</reference>
<sequence length="216" mass="24598">MDSVNSHDKEDNINLPEGNESNISSKEPKSDTSKKSSKSTMSKKLRQTDKLEPSNDNDNLIKSDGLNMKETNSGVFHMNDDKINKYRDFLQNSSDEYTIQQMETFLKHGISNNGVRMMTRDTCSWVYDYYKTTKTSTPALKEFTPGTTVDYYYYTTPFRTQIGNINLVMMHSQVNFGDGTSTPADRAFKINAVTPEMVKAAKIKARAYKNDCADWI</sequence>
<dbReference type="OrthoDB" id="382491at2759"/>
<dbReference type="RefSeq" id="XP_028543957.1">
    <property type="nucleotide sequence ID" value="XM_028688156.1"/>
</dbReference>
<evidence type="ECO:0000256" key="1">
    <source>
        <dbReference type="SAM" id="MobiDB-lite"/>
    </source>
</evidence>
<dbReference type="OMA" id="CTWVYDY"/>
<dbReference type="Proteomes" id="UP000195521">
    <property type="component" value="Unassembled WGS sequence"/>
</dbReference>
<organism evidence="2 3">
    <name type="scientific">Plasmodium gonderi</name>
    <dbReference type="NCBI Taxonomy" id="77519"/>
    <lineage>
        <taxon>Eukaryota</taxon>
        <taxon>Sar</taxon>
        <taxon>Alveolata</taxon>
        <taxon>Apicomplexa</taxon>
        <taxon>Aconoidasida</taxon>
        <taxon>Haemosporida</taxon>
        <taxon>Plasmodiidae</taxon>
        <taxon>Plasmodium</taxon>
        <taxon>Plasmodium (Plasmodium)</taxon>
    </lineage>
</organism>
<evidence type="ECO:0000313" key="3">
    <source>
        <dbReference type="Proteomes" id="UP000195521"/>
    </source>
</evidence>
<feature type="compositionally biased region" description="Basic residues" evidence="1">
    <location>
        <begin position="35"/>
        <end position="45"/>
    </location>
</feature>
<protein>
    <submittedName>
        <fullName evidence="2">Uncharacterized protein</fullName>
    </submittedName>
</protein>
<feature type="compositionally biased region" description="Basic and acidic residues" evidence="1">
    <location>
        <begin position="1"/>
        <end position="12"/>
    </location>
</feature>
<accession>A0A1Y1JIB0</accession>
<dbReference type="GeneID" id="39748090"/>
<comment type="caution">
    <text evidence="2">The sequence shown here is derived from an EMBL/GenBank/DDBJ whole genome shotgun (WGS) entry which is preliminary data.</text>
</comment>